<dbReference type="SUPFAM" id="SSF50182">
    <property type="entry name" value="Sm-like ribonucleoproteins"/>
    <property type="match status" value="1"/>
</dbReference>
<keyword evidence="4 6" id="KW-1133">Transmembrane helix</keyword>
<evidence type="ECO:0000256" key="5">
    <source>
        <dbReference type="ARBA" id="ARBA00023136"/>
    </source>
</evidence>
<evidence type="ECO:0000256" key="4">
    <source>
        <dbReference type="ARBA" id="ARBA00022989"/>
    </source>
</evidence>
<dbReference type="Proteomes" id="UP000249061">
    <property type="component" value="Unassembled WGS sequence"/>
</dbReference>
<dbReference type="InterPro" id="IPR045275">
    <property type="entry name" value="MscS_archaea/bacteria_type"/>
</dbReference>
<keyword evidence="3 6" id="KW-0812">Transmembrane</keyword>
<accession>A0A2W5TUD0</accession>
<comment type="caution">
    <text evidence="8">The sequence shown here is derived from an EMBL/GenBank/DDBJ whole genome shotgun (WGS) entry which is preliminary data.</text>
</comment>
<dbReference type="InterPro" id="IPR023408">
    <property type="entry name" value="MscS_beta-dom_sf"/>
</dbReference>
<evidence type="ECO:0000256" key="3">
    <source>
        <dbReference type="ARBA" id="ARBA00022692"/>
    </source>
</evidence>
<keyword evidence="2" id="KW-1003">Cell membrane</keyword>
<feature type="transmembrane region" description="Helical" evidence="6">
    <location>
        <begin position="175"/>
        <end position="196"/>
    </location>
</feature>
<comment type="subcellular location">
    <subcellularLocation>
        <location evidence="1">Cell membrane</location>
        <topology evidence="1">Multi-pass membrane protein</topology>
    </subcellularLocation>
</comment>
<feature type="transmembrane region" description="Helical" evidence="6">
    <location>
        <begin position="305"/>
        <end position="332"/>
    </location>
</feature>
<dbReference type="SUPFAM" id="SSF82689">
    <property type="entry name" value="Mechanosensitive channel protein MscS (YggB), C-terminal domain"/>
    <property type="match status" value="1"/>
</dbReference>
<dbReference type="GO" id="GO:0005886">
    <property type="term" value="C:plasma membrane"/>
    <property type="evidence" value="ECO:0007669"/>
    <property type="project" value="UniProtKB-SubCell"/>
</dbReference>
<feature type="transmembrane region" description="Helical" evidence="6">
    <location>
        <begin position="216"/>
        <end position="240"/>
    </location>
</feature>
<evidence type="ECO:0000256" key="1">
    <source>
        <dbReference type="ARBA" id="ARBA00004651"/>
    </source>
</evidence>
<dbReference type="InterPro" id="IPR006685">
    <property type="entry name" value="MscS_channel_2nd"/>
</dbReference>
<evidence type="ECO:0000313" key="8">
    <source>
        <dbReference type="EMBL" id="PZR14945.1"/>
    </source>
</evidence>
<evidence type="ECO:0000313" key="9">
    <source>
        <dbReference type="Proteomes" id="UP000249061"/>
    </source>
</evidence>
<dbReference type="InterPro" id="IPR011066">
    <property type="entry name" value="MscS_channel_C_sf"/>
</dbReference>
<feature type="transmembrane region" description="Helical" evidence="6">
    <location>
        <begin position="124"/>
        <end position="142"/>
    </location>
</feature>
<keyword evidence="5 6" id="KW-0472">Membrane</keyword>
<dbReference type="Gene3D" id="2.30.30.60">
    <property type="match status" value="1"/>
</dbReference>
<feature type="domain" description="Mechanosensitive ion channel MscS" evidence="7">
    <location>
        <begin position="319"/>
        <end position="384"/>
    </location>
</feature>
<name>A0A2W5TUD0_9BACT</name>
<organism evidence="8 9">
    <name type="scientific">Archangium gephyra</name>
    <dbReference type="NCBI Taxonomy" id="48"/>
    <lineage>
        <taxon>Bacteria</taxon>
        <taxon>Pseudomonadati</taxon>
        <taxon>Myxococcota</taxon>
        <taxon>Myxococcia</taxon>
        <taxon>Myxococcales</taxon>
        <taxon>Cystobacterineae</taxon>
        <taxon>Archangiaceae</taxon>
        <taxon>Archangium</taxon>
    </lineage>
</organism>
<dbReference type="AlphaFoldDB" id="A0A2W5TUD0"/>
<dbReference type="InterPro" id="IPR010920">
    <property type="entry name" value="LSM_dom_sf"/>
</dbReference>
<reference evidence="8 9" key="1">
    <citation type="submission" date="2017-08" db="EMBL/GenBank/DDBJ databases">
        <title>Infants hospitalized years apart are colonized by the same room-sourced microbial strains.</title>
        <authorList>
            <person name="Brooks B."/>
            <person name="Olm M.R."/>
            <person name="Firek B.A."/>
            <person name="Baker R."/>
            <person name="Thomas B.C."/>
            <person name="Morowitz M.J."/>
            <person name="Banfield J.F."/>
        </authorList>
    </citation>
    <scope>NUCLEOTIDE SEQUENCE [LARGE SCALE GENOMIC DNA]</scope>
    <source>
        <strain evidence="8">S2_003_000_R2_14</strain>
    </source>
</reference>
<dbReference type="PANTHER" id="PTHR30221">
    <property type="entry name" value="SMALL-CONDUCTANCE MECHANOSENSITIVE CHANNEL"/>
    <property type="match status" value="1"/>
</dbReference>
<dbReference type="Pfam" id="PF00924">
    <property type="entry name" value="MS_channel_2nd"/>
    <property type="match status" value="1"/>
</dbReference>
<dbReference type="GO" id="GO:0008381">
    <property type="term" value="F:mechanosensitive monoatomic ion channel activity"/>
    <property type="evidence" value="ECO:0007669"/>
    <property type="project" value="InterPro"/>
</dbReference>
<dbReference type="PANTHER" id="PTHR30221:SF18">
    <property type="entry name" value="SLL0590 PROTEIN"/>
    <property type="match status" value="1"/>
</dbReference>
<evidence type="ECO:0000259" key="7">
    <source>
        <dbReference type="Pfam" id="PF00924"/>
    </source>
</evidence>
<proteinExistence type="predicted"/>
<dbReference type="EMBL" id="QFQP01000006">
    <property type="protein sequence ID" value="PZR14945.1"/>
    <property type="molecule type" value="Genomic_DNA"/>
</dbReference>
<evidence type="ECO:0000256" key="6">
    <source>
        <dbReference type="SAM" id="Phobius"/>
    </source>
</evidence>
<sequence length="490" mass="53205">MTPVMFPLVVGLVLAVPLTVDDVTVVELRATVNDMTPEQRVARAHERIDSLPEADLSRPVHVAREGADMLILVGDEFVFGLTGGDGFADEAALEAGSRAAANKLHDALALRVARARPDAILESVGLALIGTLLFALGLILLVRAWGLLSRRLVAVNVDMKRIAIGPLIRNALRRILFALLWALALLLGYLWLTFVLTRFSFTRGWGEALGANLLSLVIRAGRSFAGALPGLAMVAVVVVATRFLTRVFDAVFDAVERGRLTVRGLYPETLKATRRLVTVGTWLFAAIISWPYIPGSDTEAFKGMSVLLGLMLTVGSSGVVNQALSGFVLVYTRALSPGDWVKVGDVEGRVRELGVLSVKVLTPNNREVTIPNAVLVANPIANFDRGVDGDGASVSIVVTLGYDAPWRRIHELLLETARQVDVVREKPRPFVRQSALGNWFVEYELVAHIVENANVDDARSALHAKAQDVFAASELELMTPDVLDVRRHRS</sequence>
<dbReference type="Gene3D" id="3.30.70.100">
    <property type="match status" value="1"/>
</dbReference>
<evidence type="ECO:0000256" key="2">
    <source>
        <dbReference type="ARBA" id="ARBA00022475"/>
    </source>
</evidence>
<gene>
    <name evidence="8" type="ORF">DI536_09180</name>
</gene>
<protein>
    <recommendedName>
        <fullName evidence="7">Mechanosensitive ion channel MscS domain-containing protein</fullName>
    </recommendedName>
</protein>
<feature type="transmembrane region" description="Helical" evidence="6">
    <location>
        <begin position="276"/>
        <end position="293"/>
    </location>
</feature>